<name>A0AAV1H6X0_XYRNO</name>
<evidence type="ECO:0000313" key="3">
    <source>
        <dbReference type="Proteomes" id="UP001178508"/>
    </source>
</evidence>
<feature type="compositionally biased region" description="Low complexity" evidence="1">
    <location>
        <begin position="162"/>
        <end position="172"/>
    </location>
</feature>
<feature type="region of interest" description="Disordered" evidence="1">
    <location>
        <begin position="162"/>
        <end position="206"/>
    </location>
</feature>
<reference evidence="2" key="1">
    <citation type="submission" date="2023-08" db="EMBL/GenBank/DDBJ databases">
        <authorList>
            <person name="Alioto T."/>
            <person name="Alioto T."/>
            <person name="Gomez Garrido J."/>
        </authorList>
    </citation>
    <scope>NUCLEOTIDE SEQUENCE</scope>
</reference>
<gene>
    <name evidence="2" type="ORF">XNOV1_A029593</name>
</gene>
<keyword evidence="3" id="KW-1185">Reference proteome</keyword>
<organism evidence="2 3">
    <name type="scientific">Xyrichtys novacula</name>
    <name type="common">Pearly razorfish</name>
    <name type="synonym">Hemipteronotus novacula</name>
    <dbReference type="NCBI Taxonomy" id="13765"/>
    <lineage>
        <taxon>Eukaryota</taxon>
        <taxon>Metazoa</taxon>
        <taxon>Chordata</taxon>
        <taxon>Craniata</taxon>
        <taxon>Vertebrata</taxon>
        <taxon>Euteleostomi</taxon>
        <taxon>Actinopterygii</taxon>
        <taxon>Neopterygii</taxon>
        <taxon>Teleostei</taxon>
        <taxon>Neoteleostei</taxon>
        <taxon>Acanthomorphata</taxon>
        <taxon>Eupercaria</taxon>
        <taxon>Labriformes</taxon>
        <taxon>Labridae</taxon>
        <taxon>Xyrichtys</taxon>
    </lineage>
</organism>
<dbReference type="Proteomes" id="UP001178508">
    <property type="component" value="Chromosome 20"/>
</dbReference>
<accession>A0AAV1H6X0</accession>
<sequence length="307" mass="34810">MFFIELLLIQIYDENNKSHISHLLSLKLCVSAGFGRTERRLRGEEEESRRRKRNISELREEYRSSRERQRRNPQVVTFRTVSSEPSATVNIVPVTQTLTSDWGSYTHPLPAETFDQDPTTCDPWLAPLGLHLHSCSRRSLSSSKATSSLHLMDLSPDPTISFSDSSTFSSSSSDEDHVDSSRSRRDPVRTDPVIKAPGSARNHPHYSCTDSDETFITCSPIGSTSSLHADLKEIRSAGRNTSNSSSAWKGSWKFSVPALRLTRQLSVREVGYSSPRVHQNQNYTPFPYRRTRRIPEAVRRLGMYSSF</sequence>
<dbReference type="AlphaFoldDB" id="A0AAV1H6X0"/>
<feature type="region of interest" description="Disordered" evidence="1">
    <location>
        <begin position="59"/>
        <end position="79"/>
    </location>
</feature>
<protein>
    <submittedName>
        <fullName evidence="2">Uncharacterized protein</fullName>
    </submittedName>
</protein>
<evidence type="ECO:0000256" key="1">
    <source>
        <dbReference type="SAM" id="MobiDB-lite"/>
    </source>
</evidence>
<feature type="compositionally biased region" description="Basic and acidic residues" evidence="1">
    <location>
        <begin position="174"/>
        <end position="189"/>
    </location>
</feature>
<proteinExistence type="predicted"/>
<dbReference type="EMBL" id="OY660883">
    <property type="protein sequence ID" value="CAJ1081573.1"/>
    <property type="molecule type" value="Genomic_DNA"/>
</dbReference>
<evidence type="ECO:0000313" key="2">
    <source>
        <dbReference type="EMBL" id="CAJ1081573.1"/>
    </source>
</evidence>